<gene>
    <name evidence="3" type="ORF">LY28_03040</name>
</gene>
<accession>A0A318Y337</accession>
<dbReference type="AlphaFoldDB" id="A0A318Y337"/>
<dbReference type="GO" id="GO:0006935">
    <property type="term" value="P:chemotaxis"/>
    <property type="evidence" value="ECO:0007669"/>
    <property type="project" value="UniProtKB-KW"/>
</dbReference>
<dbReference type="InterPro" id="IPR028051">
    <property type="entry name" value="CheX-like_dom"/>
</dbReference>
<organism evidence="3 4">
    <name type="scientific">Ruminiclostridium sufflavum DSM 19573</name>
    <dbReference type="NCBI Taxonomy" id="1121337"/>
    <lineage>
        <taxon>Bacteria</taxon>
        <taxon>Bacillati</taxon>
        <taxon>Bacillota</taxon>
        <taxon>Clostridia</taxon>
        <taxon>Eubacteriales</taxon>
        <taxon>Oscillospiraceae</taxon>
        <taxon>Ruminiclostridium</taxon>
    </lineage>
</organism>
<dbReference type="SUPFAM" id="SSF103039">
    <property type="entry name" value="CheC-like"/>
    <property type="match status" value="1"/>
</dbReference>
<dbReference type="EMBL" id="QKMR01000021">
    <property type="protein sequence ID" value="PYG85886.1"/>
    <property type="molecule type" value="Genomic_DNA"/>
</dbReference>
<dbReference type="Proteomes" id="UP000248132">
    <property type="component" value="Unassembled WGS sequence"/>
</dbReference>
<sequence>MNIEYINPFIEASQTVLQQVGNLEAKLGKVFLRSSPYKGEAIVIMVGITGKMRGQTIFTMSRQTAFRIASAMMGGMPVDELNEISKSALSELTNMILGNTATLLYNKGIGIEITPPSLLLGENLSISQSKMQTICIPLHLSDTETLEIDLSVEE</sequence>
<evidence type="ECO:0000313" key="4">
    <source>
        <dbReference type="Proteomes" id="UP000248132"/>
    </source>
</evidence>
<keyword evidence="1" id="KW-0145">Chemotaxis</keyword>
<proteinExistence type="predicted"/>
<dbReference type="Gene3D" id="3.40.1550.10">
    <property type="entry name" value="CheC-like"/>
    <property type="match status" value="1"/>
</dbReference>
<evidence type="ECO:0000259" key="2">
    <source>
        <dbReference type="Pfam" id="PF13690"/>
    </source>
</evidence>
<feature type="domain" description="Chemotaxis phosphatase CheX-like" evidence="2">
    <location>
        <begin position="42"/>
        <end position="138"/>
    </location>
</feature>
<comment type="caution">
    <text evidence="3">The sequence shown here is derived from an EMBL/GenBank/DDBJ whole genome shotgun (WGS) entry which is preliminary data.</text>
</comment>
<dbReference type="CDD" id="cd17906">
    <property type="entry name" value="CheX"/>
    <property type="match status" value="1"/>
</dbReference>
<dbReference type="InterPro" id="IPR028976">
    <property type="entry name" value="CheC-like_sf"/>
</dbReference>
<dbReference type="PANTHER" id="PTHR39452">
    <property type="entry name" value="CHEY-P PHOSPHATASE CHEX"/>
    <property type="match status" value="1"/>
</dbReference>
<evidence type="ECO:0000256" key="1">
    <source>
        <dbReference type="ARBA" id="ARBA00022500"/>
    </source>
</evidence>
<protein>
    <submittedName>
        <fullName evidence="3">Chemotaxis protein CheX</fullName>
    </submittedName>
</protein>
<evidence type="ECO:0000313" key="3">
    <source>
        <dbReference type="EMBL" id="PYG85886.1"/>
    </source>
</evidence>
<dbReference type="InterPro" id="IPR038756">
    <property type="entry name" value="CheX-like"/>
</dbReference>
<dbReference type="OrthoDB" id="9788100at2"/>
<dbReference type="RefSeq" id="WP_110463012.1">
    <property type="nucleotide sequence ID" value="NZ_QKMR01000021.1"/>
</dbReference>
<dbReference type="Pfam" id="PF13690">
    <property type="entry name" value="CheX"/>
    <property type="match status" value="1"/>
</dbReference>
<keyword evidence="4" id="KW-1185">Reference proteome</keyword>
<reference evidence="3 4" key="1">
    <citation type="submission" date="2018-06" db="EMBL/GenBank/DDBJ databases">
        <title>Genomic Encyclopedia of Type Strains, Phase I: the one thousand microbial genomes (KMG-I) project.</title>
        <authorList>
            <person name="Kyrpides N."/>
        </authorList>
    </citation>
    <scope>NUCLEOTIDE SEQUENCE [LARGE SCALE GENOMIC DNA]</scope>
    <source>
        <strain evidence="3 4">DSM 19573</strain>
    </source>
</reference>
<name>A0A318Y337_9FIRM</name>
<dbReference type="PANTHER" id="PTHR39452:SF1">
    <property type="entry name" value="CHEY-P PHOSPHATASE CHEX"/>
    <property type="match status" value="1"/>
</dbReference>